<dbReference type="PANTHER" id="PTHR33231:SF1">
    <property type="entry name" value="30S RIBOSOMAL PROTEIN"/>
    <property type="match status" value="1"/>
</dbReference>
<evidence type="ECO:0000256" key="4">
    <source>
        <dbReference type="HAMAP-Rule" id="MF_00839"/>
    </source>
</evidence>
<dbReference type="GO" id="GO:0022627">
    <property type="term" value="C:cytosolic small ribosomal subunit"/>
    <property type="evidence" value="ECO:0007669"/>
    <property type="project" value="TreeGrafter"/>
</dbReference>
<dbReference type="InterPro" id="IPR003489">
    <property type="entry name" value="RHF/RaiA"/>
</dbReference>
<dbReference type="InterPro" id="IPR032528">
    <property type="entry name" value="Ribosom_S30AE_C"/>
</dbReference>
<comment type="function">
    <text evidence="4">Required for dimerization of active 70S ribosomes into 100S ribosomes in stationary phase; 100S ribosomes are translationally inactive and sometimes present during exponential growth.</text>
</comment>
<dbReference type="InterPro" id="IPR038416">
    <property type="entry name" value="Ribosom_S30AE_C_sf"/>
</dbReference>
<dbReference type="RefSeq" id="WP_163043160.1">
    <property type="nucleotide sequence ID" value="NZ_JAAAMJ010000003.1"/>
</dbReference>
<dbReference type="Gene3D" id="3.30.505.50">
    <property type="entry name" value="Sigma 54 modulation/S30EA ribosomal protein, C-terminal domain"/>
    <property type="match status" value="1"/>
</dbReference>
<proteinExistence type="inferred from homology"/>
<dbReference type="Pfam" id="PF02482">
    <property type="entry name" value="Ribosomal_S30AE"/>
    <property type="match status" value="1"/>
</dbReference>
<keyword evidence="1 4" id="KW-0810">Translation regulation</keyword>
<dbReference type="InterPro" id="IPR050574">
    <property type="entry name" value="HPF/YfiA_ribosome-assoc"/>
</dbReference>
<comment type="similarity">
    <text evidence="4">Belongs to the HPF/YfiA ribosome-associated protein family. Long HPF subfamily.</text>
</comment>
<reference evidence="6 7" key="1">
    <citation type="submission" date="2020-01" db="EMBL/GenBank/DDBJ databases">
        <title>Genomes of bacteria type strains.</title>
        <authorList>
            <person name="Chen J."/>
            <person name="Zhu S."/>
            <person name="Chen J."/>
        </authorList>
    </citation>
    <scope>NUCLEOTIDE SEQUENCE [LARGE SCALE GENOMIC DNA]</scope>
    <source>
        <strain evidence="6 7">KCTC 52919</strain>
    </source>
</reference>
<keyword evidence="4" id="KW-0963">Cytoplasm</keyword>
<name>A0A6L9MF21_9HYPH</name>
<accession>A0A6L9MF21</accession>
<dbReference type="Pfam" id="PF16321">
    <property type="entry name" value="Ribosom_S30AE_C"/>
    <property type="match status" value="1"/>
</dbReference>
<dbReference type="Proteomes" id="UP000476332">
    <property type="component" value="Unassembled WGS sequence"/>
</dbReference>
<evidence type="ECO:0000256" key="3">
    <source>
        <dbReference type="ARBA" id="ARBA00041148"/>
    </source>
</evidence>
<comment type="subunit">
    <text evidence="4">Interacts with 100S ribosomes.</text>
</comment>
<comment type="subunit">
    <text evidence="2">Associates exclusively with 100S ribosomes, which are dimers of 70S ribosomes.</text>
</comment>
<keyword evidence="7" id="KW-1185">Reference proteome</keyword>
<feature type="domain" description="Sigma 54 modulation/S30EA ribosomal protein C-terminal" evidence="5">
    <location>
        <begin position="129"/>
        <end position="182"/>
    </location>
</feature>
<comment type="subcellular location">
    <subcellularLocation>
        <location evidence="4">Cytoplasm</location>
    </subcellularLocation>
</comment>
<dbReference type="EMBL" id="JAAAMJ010000003">
    <property type="protein sequence ID" value="NDV86419.1"/>
    <property type="molecule type" value="Genomic_DNA"/>
</dbReference>
<evidence type="ECO:0000256" key="2">
    <source>
        <dbReference type="ARBA" id="ARBA00038695"/>
    </source>
</evidence>
<evidence type="ECO:0000259" key="5">
    <source>
        <dbReference type="Pfam" id="PF16321"/>
    </source>
</evidence>
<dbReference type="Gene3D" id="3.30.160.100">
    <property type="entry name" value="Ribosome hibernation promotion factor-like"/>
    <property type="match status" value="1"/>
</dbReference>
<dbReference type="InterPro" id="IPR036567">
    <property type="entry name" value="RHF-like"/>
</dbReference>
<dbReference type="NCBIfam" id="TIGR00741">
    <property type="entry name" value="yfiA"/>
    <property type="match status" value="1"/>
</dbReference>
<dbReference type="SUPFAM" id="SSF69754">
    <property type="entry name" value="Ribosome binding protein Y (YfiA homologue)"/>
    <property type="match status" value="1"/>
</dbReference>
<evidence type="ECO:0000256" key="1">
    <source>
        <dbReference type="ARBA" id="ARBA00022845"/>
    </source>
</evidence>
<dbReference type="PANTHER" id="PTHR33231">
    <property type="entry name" value="30S RIBOSOMAL PROTEIN"/>
    <property type="match status" value="1"/>
</dbReference>
<evidence type="ECO:0000313" key="6">
    <source>
        <dbReference type="EMBL" id="NDV86419.1"/>
    </source>
</evidence>
<dbReference type="GO" id="GO:0045900">
    <property type="term" value="P:negative regulation of translational elongation"/>
    <property type="evidence" value="ECO:0007669"/>
    <property type="project" value="TreeGrafter"/>
</dbReference>
<dbReference type="AlphaFoldDB" id="A0A6L9MF21"/>
<dbReference type="InterPro" id="IPR034694">
    <property type="entry name" value="HPF_long/plastid"/>
</dbReference>
<evidence type="ECO:0000313" key="7">
    <source>
        <dbReference type="Proteomes" id="UP000476332"/>
    </source>
</evidence>
<organism evidence="6 7">
    <name type="scientific">Aurantimonas aggregata</name>
    <dbReference type="NCBI Taxonomy" id="2047720"/>
    <lineage>
        <taxon>Bacteria</taxon>
        <taxon>Pseudomonadati</taxon>
        <taxon>Pseudomonadota</taxon>
        <taxon>Alphaproteobacteria</taxon>
        <taxon>Hyphomicrobiales</taxon>
        <taxon>Aurantimonadaceae</taxon>
        <taxon>Aurantimonas</taxon>
    </lineage>
</organism>
<sequence length="195" mass="21486">MSIRVSGKHIDVGEAFRARIEQRLGDAVDKYFDGNFSSTVVVSKDGSRFSTDCTVHLDTGVVFQAAGQAHDPEACFADAAERIEKRLRRYKRRLKDHHLHANGQQRDMAYSVMAAIPDEPEDEVPEDYSPAIIAETTLKVGTLSVAGAVMELDRQDGPVVLFRNAKSGDLNIVFRRPDGNYGWVDPSSYAKAGDA</sequence>
<gene>
    <name evidence="6" type="primary">raiA</name>
    <name evidence="4" type="synonym">hpf</name>
    <name evidence="6" type="ORF">GTW51_06870</name>
</gene>
<comment type="caution">
    <text evidence="6">The sequence shown here is derived from an EMBL/GenBank/DDBJ whole genome shotgun (WGS) entry which is preliminary data.</text>
</comment>
<dbReference type="HAMAP" id="MF_00839">
    <property type="entry name" value="HPF"/>
    <property type="match status" value="1"/>
</dbReference>
<dbReference type="GO" id="GO:0043024">
    <property type="term" value="F:ribosomal small subunit binding"/>
    <property type="evidence" value="ECO:0007669"/>
    <property type="project" value="TreeGrafter"/>
</dbReference>
<protein>
    <recommendedName>
        <fullName evidence="3 4">Ribosome hibernation promoting factor</fullName>
        <shortName evidence="4">HPF</shortName>
    </recommendedName>
</protein>